<proteinExistence type="predicted"/>
<keyword evidence="2" id="KW-0436">Ligase</keyword>
<dbReference type="Gene3D" id="3.30.930.10">
    <property type="entry name" value="Bira Bifunctional Protein, Domain 2"/>
    <property type="match status" value="1"/>
</dbReference>
<evidence type="ECO:0000259" key="1">
    <source>
        <dbReference type="Pfam" id="PF16917"/>
    </source>
</evidence>
<feature type="domain" description="BPL/LPL catalytic" evidence="1">
    <location>
        <begin position="11"/>
        <end position="188"/>
    </location>
</feature>
<accession>A0ABW4SB00</accession>
<evidence type="ECO:0000313" key="2">
    <source>
        <dbReference type="EMBL" id="MFD1914217.1"/>
    </source>
</evidence>
<dbReference type="Proteomes" id="UP001597353">
    <property type="component" value="Unassembled WGS sequence"/>
</dbReference>
<reference evidence="3" key="1">
    <citation type="journal article" date="2019" name="Int. J. Syst. Evol. Microbiol.">
        <title>The Global Catalogue of Microorganisms (GCM) 10K type strain sequencing project: providing services to taxonomists for standard genome sequencing and annotation.</title>
        <authorList>
            <consortium name="The Broad Institute Genomics Platform"/>
            <consortium name="The Broad Institute Genome Sequencing Center for Infectious Disease"/>
            <person name="Wu L."/>
            <person name="Ma J."/>
        </authorList>
    </citation>
    <scope>NUCLEOTIDE SEQUENCE [LARGE SCALE GENOMIC DNA]</scope>
    <source>
        <strain evidence="3">CGMCC 4.7242</strain>
    </source>
</reference>
<evidence type="ECO:0000313" key="3">
    <source>
        <dbReference type="Proteomes" id="UP001597353"/>
    </source>
</evidence>
<comment type="caution">
    <text evidence="2">The sequence shown here is derived from an EMBL/GenBank/DDBJ whole genome shotgun (WGS) entry which is preliminary data.</text>
</comment>
<dbReference type="InterPro" id="IPR045864">
    <property type="entry name" value="aa-tRNA-synth_II/BPL/LPL"/>
</dbReference>
<dbReference type="InterPro" id="IPR004143">
    <property type="entry name" value="BPL_LPL_catalytic"/>
</dbReference>
<dbReference type="GO" id="GO:0016874">
    <property type="term" value="F:ligase activity"/>
    <property type="evidence" value="ECO:0007669"/>
    <property type="project" value="UniProtKB-KW"/>
</dbReference>
<sequence length="240" mass="26041">MPTVQTSPLVLPPPFTQVAADGNALQEALRLAPVEGAGSFVYRCAGGVWSVAVVLEPEVPLATARLAVFAGMGALGDALAAHCAPERSVRFDYPDGIRYDKARLGGGRLSVPQGCAEDQVPDWLVFSAELIADRDHLADPGVFPDSTSLKEEEFDGPEAIMETFASYLMLYFDRWKHQGFAAVAERYLARIDPPMLSGTRVLEDGDLVERTPGGAERRIRLAEGLAACRWRDAERDGPRL</sequence>
<name>A0ABW4SB00_9RHOB</name>
<dbReference type="EMBL" id="JBHUGH010000036">
    <property type="protein sequence ID" value="MFD1914217.1"/>
    <property type="molecule type" value="Genomic_DNA"/>
</dbReference>
<organism evidence="2 3">
    <name type="scientific">Halodurantibacterium flavum</name>
    <dbReference type="NCBI Taxonomy" id="1382802"/>
    <lineage>
        <taxon>Bacteria</taxon>
        <taxon>Pseudomonadati</taxon>
        <taxon>Pseudomonadota</taxon>
        <taxon>Alphaproteobacteria</taxon>
        <taxon>Rhodobacterales</taxon>
        <taxon>Paracoccaceae</taxon>
        <taxon>Halodurantibacterium</taxon>
    </lineage>
</organism>
<dbReference type="Pfam" id="PF16917">
    <property type="entry name" value="BPL_LplA_LipB_2"/>
    <property type="match status" value="1"/>
</dbReference>
<keyword evidence="3" id="KW-1185">Reference proteome</keyword>
<protein>
    <submittedName>
        <fullName evidence="2">Biotin/lipoate--protein ligase family protein</fullName>
    </submittedName>
</protein>
<gene>
    <name evidence="2" type="ORF">ACFSGJ_18600</name>
</gene>